<evidence type="ECO:0000313" key="2">
    <source>
        <dbReference type="EMBL" id="MBP3958230.1"/>
    </source>
</evidence>
<reference evidence="2 3" key="1">
    <citation type="submission" date="2021-04" db="EMBL/GenBank/DDBJ databases">
        <authorList>
            <person name="Ivanova A."/>
        </authorList>
    </citation>
    <scope>NUCLEOTIDE SEQUENCE [LARGE SCALE GENOMIC DNA]</scope>
    <source>
        <strain evidence="2 3">G18</strain>
    </source>
</reference>
<organism evidence="2 3">
    <name type="scientific">Gemmata palustris</name>
    <dbReference type="NCBI Taxonomy" id="2822762"/>
    <lineage>
        <taxon>Bacteria</taxon>
        <taxon>Pseudomonadati</taxon>
        <taxon>Planctomycetota</taxon>
        <taxon>Planctomycetia</taxon>
        <taxon>Gemmatales</taxon>
        <taxon>Gemmataceae</taxon>
        <taxon>Gemmata</taxon>
    </lineage>
</organism>
<dbReference type="Proteomes" id="UP000676565">
    <property type="component" value="Unassembled WGS sequence"/>
</dbReference>
<feature type="domain" description="Amine oxidase" evidence="1">
    <location>
        <begin position="18"/>
        <end position="440"/>
    </location>
</feature>
<dbReference type="InterPro" id="IPR050464">
    <property type="entry name" value="Zeta_carotene_desat/Oxidored"/>
</dbReference>
<keyword evidence="3" id="KW-1185">Reference proteome</keyword>
<proteinExistence type="predicted"/>
<comment type="caution">
    <text evidence="2">The sequence shown here is derived from an EMBL/GenBank/DDBJ whole genome shotgun (WGS) entry which is preliminary data.</text>
</comment>
<name>A0ABS5BX39_9BACT</name>
<evidence type="ECO:0000313" key="3">
    <source>
        <dbReference type="Proteomes" id="UP000676565"/>
    </source>
</evidence>
<gene>
    <name evidence="2" type="primary">hpnE</name>
    <name evidence="2" type="ORF">J8F10_23525</name>
</gene>
<dbReference type="SUPFAM" id="SSF51905">
    <property type="entry name" value="FAD/NAD(P)-binding domain"/>
    <property type="match status" value="1"/>
</dbReference>
<protein>
    <submittedName>
        <fullName evidence="2">Hydroxysqualene dehydroxylase HpnE</fullName>
        <ecNumber evidence="2">1.17.8.1</ecNumber>
    </submittedName>
</protein>
<dbReference type="PANTHER" id="PTHR42923">
    <property type="entry name" value="PROTOPORPHYRINOGEN OXIDASE"/>
    <property type="match status" value="1"/>
</dbReference>
<dbReference type="PANTHER" id="PTHR42923:SF47">
    <property type="entry name" value="BLR3003 PROTEIN"/>
    <property type="match status" value="1"/>
</dbReference>
<dbReference type="NCBIfam" id="TIGR03467">
    <property type="entry name" value="HpnE"/>
    <property type="match status" value="1"/>
</dbReference>
<dbReference type="InterPro" id="IPR017830">
    <property type="entry name" value="SQase_HpnE"/>
</dbReference>
<dbReference type="EMBL" id="JAGKQQ010000001">
    <property type="protein sequence ID" value="MBP3958230.1"/>
    <property type="molecule type" value="Genomic_DNA"/>
</dbReference>
<evidence type="ECO:0000259" key="1">
    <source>
        <dbReference type="Pfam" id="PF01593"/>
    </source>
</evidence>
<dbReference type="InterPro" id="IPR002937">
    <property type="entry name" value="Amino_oxidase"/>
</dbReference>
<keyword evidence="2" id="KW-0560">Oxidoreductase</keyword>
<dbReference type="GO" id="GO:0016491">
    <property type="term" value="F:oxidoreductase activity"/>
    <property type="evidence" value="ECO:0007669"/>
    <property type="project" value="UniProtKB-KW"/>
</dbReference>
<accession>A0ABS5BX39</accession>
<dbReference type="InterPro" id="IPR036188">
    <property type="entry name" value="FAD/NAD-bd_sf"/>
</dbReference>
<sequence length="456" mass="49530">MGLAVMATASAVVVGGGLAGLAAAVGLAGQGVRVTVLESRGRLGGRAGSFTDPTTGQMVDACQHVSMGCCTNLAHFLRTAGVDHLLAPQPKLYFVTPDRRTSVFKADPWPAPFHLGRALMGAHYLTPLDKLRVGYGLVRMLAEHPDADPPLLPWLKAHRQNARTIERFWAIVLTSALNETVDRVGLKYARKVFRDGFVRHRDGFTVHVPTVPLGRLYGDELRAWLSAHNVEVRENAGVKRLAMGEKGLRGVELRDGSTLSADWYVLAVPFDRVIDVLPEELVAREPYFANVKNLTASPITSVHLWFDRPVMKLPHAVLIDCLGQWVFDRGEVAPGEFYLQVVVSAARDLKGLGRDEIQRRIVDELARVFPPVGLAKLLRAKVVTEHTATFSAVPGIDQWRPVQASPVANLAVAGDWTATGWPATMEGAVRSGYLAAEAILARAGRPAKLVQPELGA</sequence>
<dbReference type="EC" id="1.17.8.1" evidence="2"/>
<dbReference type="Gene3D" id="3.50.50.60">
    <property type="entry name" value="FAD/NAD(P)-binding domain"/>
    <property type="match status" value="1"/>
</dbReference>
<dbReference type="Pfam" id="PF01593">
    <property type="entry name" value="Amino_oxidase"/>
    <property type="match status" value="1"/>
</dbReference>